<reference evidence="10 11" key="1">
    <citation type="submission" date="2015-09" db="EMBL/GenBank/DDBJ databases">
        <title>Draft genome of the scarab beetle Oryctes borbonicus.</title>
        <authorList>
            <person name="Meyer J.M."/>
            <person name="Markov G.V."/>
            <person name="Baskaran P."/>
            <person name="Herrmann M."/>
            <person name="Sommer R.J."/>
            <person name="Roedelsperger C."/>
        </authorList>
    </citation>
    <scope>NUCLEOTIDE SEQUENCE [LARGE SCALE GENOMIC DNA]</scope>
    <source>
        <strain evidence="10">OB123</strain>
        <tissue evidence="10">Whole animal</tissue>
    </source>
</reference>
<evidence type="ECO:0000256" key="2">
    <source>
        <dbReference type="ARBA" id="ARBA00010289"/>
    </source>
</evidence>
<evidence type="ECO:0000256" key="1">
    <source>
        <dbReference type="ARBA" id="ARBA00004123"/>
    </source>
</evidence>
<feature type="region of interest" description="Disordered" evidence="8">
    <location>
        <begin position="55"/>
        <end position="75"/>
    </location>
</feature>
<dbReference type="InterPro" id="IPR021990">
    <property type="entry name" value="Mediator_Med12_LCEWAV"/>
</dbReference>
<evidence type="ECO:0000256" key="8">
    <source>
        <dbReference type="SAM" id="MobiDB-lite"/>
    </source>
</evidence>
<dbReference type="InterPro" id="IPR051647">
    <property type="entry name" value="Mediator_comp_sub12"/>
</dbReference>
<evidence type="ECO:0000256" key="5">
    <source>
        <dbReference type="ARBA" id="ARBA00023159"/>
    </source>
</evidence>
<gene>
    <name evidence="10" type="ORF">AMK59_8412</name>
</gene>
<feature type="compositionally biased region" description="Basic and acidic residues" evidence="8">
    <location>
        <begin position="62"/>
        <end position="75"/>
    </location>
</feature>
<keyword evidence="5" id="KW-0010">Activator</keyword>
<keyword evidence="7" id="KW-0539">Nucleus</keyword>
<dbReference type="Pfam" id="PF12145">
    <property type="entry name" value="Med12-LCEWAV"/>
    <property type="match status" value="1"/>
</dbReference>
<sequence length="350" mass="39369">RFQLCDDGILKLFLPLTLQYMEEFVQSELLSRRLAHYCCKKLSFMLNNVSDNNVLTSPQGDANRHEAKETDKDKKEISPIQSTLMEYQNCHHHRDIILQISSVIQCIVLECPTSLVWCGTGSGTLWHGSPLDLLQVPPSTLPLATRSDTNLYKKQLMQMEHSIRERSKKAEGRWCTDKWQASSAGTVINRVLAALDALDRHRFDRMDATNSLDTLYSKVFVSGNDQESAVIKLLCEWAVSPERTGEHRALAVAALLDRRQNDTTTTSDQDANALDDKDSNSSVPGGPPMFQSLLMNFLDTDAPVPTPEDCPQKKIAFTNLVHLFAELIRRDVFSHDAYMCTLISRGDLLG</sequence>
<accession>A0A0T6AZF2</accession>
<keyword evidence="11" id="KW-1185">Reference proteome</keyword>
<organism evidence="10 11">
    <name type="scientific">Oryctes borbonicus</name>
    <dbReference type="NCBI Taxonomy" id="1629725"/>
    <lineage>
        <taxon>Eukaryota</taxon>
        <taxon>Metazoa</taxon>
        <taxon>Ecdysozoa</taxon>
        <taxon>Arthropoda</taxon>
        <taxon>Hexapoda</taxon>
        <taxon>Insecta</taxon>
        <taxon>Pterygota</taxon>
        <taxon>Neoptera</taxon>
        <taxon>Endopterygota</taxon>
        <taxon>Coleoptera</taxon>
        <taxon>Polyphaga</taxon>
        <taxon>Scarabaeiformia</taxon>
        <taxon>Scarabaeidae</taxon>
        <taxon>Dynastinae</taxon>
        <taxon>Oryctes</taxon>
    </lineage>
</organism>
<evidence type="ECO:0000256" key="7">
    <source>
        <dbReference type="ARBA" id="ARBA00023242"/>
    </source>
</evidence>
<keyword evidence="6" id="KW-0804">Transcription</keyword>
<evidence type="ECO:0000313" key="11">
    <source>
        <dbReference type="Proteomes" id="UP000051574"/>
    </source>
</evidence>
<dbReference type="Proteomes" id="UP000051574">
    <property type="component" value="Unassembled WGS sequence"/>
</dbReference>
<dbReference type="PANTHER" id="PTHR46007">
    <property type="entry name" value="MEDIATOR OF RNA POLYMERASE II TRANSCRIPTION SUBUNIT 12"/>
    <property type="match status" value="1"/>
</dbReference>
<evidence type="ECO:0000256" key="6">
    <source>
        <dbReference type="ARBA" id="ARBA00023163"/>
    </source>
</evidence>
<evidence type="ECO:0000259" key="9">
    <source>
        <dbReference type="Pfam" id="PF12145"/>
    </source>
</evidence>
<dbReference type="GO" id="GO:0016592">
    <property type="term" value="C:mediator complex"/>
    <property type="evidence" value="ECO:0007669"/>
    <property type="project" value="TreeGrafter"/>
</dbReference>
<feature type="non-terminal residue" evidence="10">
    <location>
        <position position="350"/>
    </location>
</feature>
<dbReference type="AlphaFoldDB" id="A0A0T6AZF2"/>
<dbReference type="GO" id="GO:0045944">
    <property type="term" value="P:positive regulation of transcription by RNA polymerase II"/>
    <property type="evidence" value="ECO:0007669"/>
    <property type="project" value="TreeGrafter"/>
</dbReference>
<dbReference type="GO" id="GO:0003713">
    <property type="term" value="F:transcription coactivator activity"/>
    <property type="evidence" value="ECO:0007669"/>
    <property type="project" value="TreeGrafter"/>
</dbReference>
<proteinExistence type="inferred from homology"/>
<comment type="caution">
    <text evidence="10">The sequence shown here is derived from an EMBL/GenBank/DDBJ whole genome shotgun (WGS) entry which is preliminary data.</text>
</comment>
<dbReference type="EMBL" id="LJIG01022465">
    <property type="protein sequence ID" value="KRT80434.1"/>
    <property type="molecule type" value="Genomic_DNA"/>
</dbReference>
<evidence type="ECO:0000256" key="4">
    <source>
        <dbReference type="ARBA" id="ARBA00023015"/>
    </source>
</evidence>
<feature type="domain" description="Mediator complex subunit Med12 LCEWAV-domain" evidence="9">
    <location>
        <begin position="23"/>
        <end position="349"/>
    </location>
</feature>
<comment type="similarity">
    <text evidence="2">Belongs to the Mediator complex subunit 12 family.</text>
</comment>
<protein>
    <recommendedName>
        <fullName evidence="9">Mediator complex subunit Med12 LCEWAV-domain domain-containing protein</fullName>
    </recommendedName>
</protein>
<feature type="non-terminal residue" evidence="10">
    <location>
        <position position="1"/>
    </location>
</feature>
<dbReference type="PANTHER" id="PTHR46007:SF11">
    <property type="entry name" value="MEDIATOR OF RNA POLYMERASE II TRANSCRIPTION SUBUNIT 12"/>
    <property type="match status" value="1"/>
</dbReference>
<feature type="region of interest" description="Disordered" evidence="8">
    <location>
        <begin position="261"/>
        <end position="285"/>
    </location>
</feature>
<keyword evidence="4" id="KW-0805">Transcription regulation</keyword>
<evidence type="ECO:0000256" key="3">
    <source>
        <dbReference type="ARBA" id="ARBA00022491"/>
    </source>
</evidence>
<keyword evidence="3" id="KW-0678">Repressor</keyword>
<comment type="subcellular location">
    <subcellularLocation>
        <location evidence="1">Nucleus</location>
    </subcellularLocation>
</comment>
<evidence type="ECO:0000313" key="10">
    <source>
        <dbReference type="EMBL" id="KRT80434.1"/>
    </source>
</evidence>
<dbReference type="OrthoDB" id="20828at2759"/>
<name>A0A0T6AZF2_9SCAR</name>